<keyword evidence="10" id="KW-1185">Reference proteome</keyword>
<name>A0A0R0AMZ9_9GAMM</name>
<proteinExistence type="predicted"/>
<evidence type="ECO:0000256" key="1">
    <source>
        <dbReference type="ARBA" id="ARBA00004127"/>
    </source>
</evidence>
<dbReference type="GO" id="GO:0012505">
    <property type="term" value="C:endomembrane system"/>
    <property type="evidence" value="ECO:0007669"/>
    <property type="project" value="UniProtKB-SubCell"/>
</dbReference>
<feature type="transmembrane region" description="Helical" evidence="7">
    <location>
        <begin position="125"/>
        <end position="144"/>
    </location>
</feature>
<accession>A0A0R0AMZ9</accession>
<comment type="subcellular location">
    <subcellularLocation>
        <location evidence="1">Endomembrane system</location>
        <topology evidence="1">Multi-pass membrane protein</topology>
    </subcellularLocation>
</comment>
<dbReference type="Proteomes" id="UP000051757">
    <property type="component" value="Unassembled WGS sequence"/>
</dbReference>
<dbReference type="InterPro" id="IPR006694">
    <property type="entry name" value="Fatty_acid_hydroxylase"/>
</dbReference>
<evidence type="ECO:0000256" key="4">
    <source>
        <dbReference type="ARBA" id="ARBA00023002"/>
    </source>
</evidence>
<keyword evidence="2 7" id="KW-0812">Transmembrane</keyword>
<dbReference type="GO" id="GO:0008610">
    <property type="term" value="P:lipid biosynthetic process"/>
    <property type="evidence" value="ECO:0007669"/>
    <property type="project" value="InterPro"/>
</dbReference>
<dbReference type="PANTHER" id="PTHR21624">
    <property type="entry name" value="STEROL DESATURASE-RELATED PROTEIN"/>
    <property type="match status" value="1"/>
</dbReference>
<evidence type="ECO:0000259" key="8">
    <source>
        <dbReference type="Pfam" id="PF04116"/>
    </source>
</evidence>
<organism evidence="9 10">
    <name type="scientific">Stenotrophomonas beteli</name>
    <dbReference type="NCBI Taxonomy" id="3384461"/>
    <lineage>
        <taxon>Bacteria</taxon>
        <taxon>Pseudomonadati</taxon>
        <taxon>Pseudomonadota</taxon>
        <taxon>Gammaproteobacteria</taxon>
        <taxon>Lysobacterales</taxon>
        <taxon>Lysobacteraceae</taxon>
        <taxon>Stenotrophomonas</taxon>
        <taxon>Stenotrophomonas maltophilia group</taxon>
    </lineage>
</organism>
<keyword evidence="3 7" id="KW-1133">Transmembrane helix</keyword>
<keyword evidence="4" id="KW-0560">Oxidoreductase</keyword>
<protein>
    <recommendedName>
        <fullName evidence="8">Fatty acid hydroxylase domain-containing protein</fullName>
    </recommendedName>
</protein>
<keyword evidence="5" id="KW-0443">Lipid metabolism</keyword>
<feature type="transmembrane region" description="Helical" evidence="7">
    <location>
        <begin position="45"/>
        <end position="64"/>
    </location>
</feature>
<dbReference type="AlphaFoldDB" id="A0A0R0AMZ9"/>
<dbReference type="PANTHER" id="PTHR21624:SF1">
    <property type="entry name" value="ALKYLGLYCEROL MONOOXYGENASE"/>
    <property type="match status" value="1"/>
</dbReference>
<feature type="transmembrane region" description="Helical" evidence="7">
    <location>
        <begin position="85"/>
        <end position="105"/>
    </location>
</feature>
<dbReference type="Pfam" id="PF04116">
    <property type="entry name" value="FA_hydroxylase"/>
    <property type="match status" value="1"/>
</dbReference>
<dbReference type="GO" id="GO:0016020">
    <property type="term" value="C:membrane"/>
    <property type="evidence" value="ECO:0007669"/>
    <property type="project" value="GOC"/>
</dbReference>
<evidence type="ECO:0000313" key="9">
    <source>
        <dbReference type="EMBL" id="KRG46533.1"/>
    </source>
</evidence>
<sequence>MMRDFFFVESVWSGWLTATRAEGLLNYLATIVPATNFNLLEHLSAAYSMVSVEAGAFLLLSLILQRKNLIAVLAKLWPQGAMVNFICLLMEVVLVMPLLGMLMVWMHEMSAVGPAAGLRSLWTELPPVLALAAVSFIADGISYARHRLEHTRWLWPIHAMHHSDRELSWFSAYRQHPLNRLWAVVFDIGLLLLIGVPLWAIYANALVRHYYGLLTHANVPWTFGWLGRVLVSPAMHRWHHVREGEGVGKNFATVFAIFDLAFGTYYVPSACHSPTGLTDEGHNSFIVQVWAPFRTLLTPIGWTQRRGIPATGDGGAIKERIGPAD</sequence>
<evidence type="ECO:0000256" key="3">
    <source>
        <dbReference type="ARBA" id="ARBA00022989"/>
    </source>
</evidence>
<dbReference type="EMBL" id="LLXV01000099">
    <property type="protein sequence ID" value="KRG46533.1"/>
    <property type="molecule type" value="Genomic_DNA"/>
</dbReference>
<dbReference type="GO" id="GO:0006643">
    <property type="term" value="P:membrane lipid metabolic process"/>
    <property type="evidence" value="ECO:0007669"/>
    <property type="project" value="TreeGrafter"/>
</dbReference>
<comment type="caution">
    <text evidence="9">The sequence shown here is derived from an EMBL/GenBank/DDBJ whole genome shotgun (WGS) entry which is preliminary data.</text>
</comment>
<keyword evidence="6 7" id="KW-0472">Membrane</keyword>
<dbReference type="GO" id="GO:0005506">
    <property type="term" value="F:iron ion binding"/>
    <property type="evidence" value="ECO:0007669"/>
    <property type="project" value="InterPro"/>
</dbReference>
<dbReference type="InterPro" id="IPR051689">
    <property type="entry name" value="Sterol_desaturase/TMEM195"/>
</dbReference>
<dbReference type="GO" id="GO:0050479">
    <property type="term" value="F:glyceryl-ether monooxygenase activity"/>
    <property type="evidence" value="ECO:0007669"/>
    <property type="project" value="TreeGrafter"/>
</dbReference>
<evidence type="ECO:0000256" key="6">
    <source>
        <dbReference type="ARBA" id="ARBA00023136"/>
    </source>
</evidence>
<evidence type="ECO:0000256" key="5">
    <source>
        <dbReference type="ARBA" id="ARBA00023098"/>
    </source>
</evidence>
<evidence type="ECO:0000256" key="7">
    <source>
        <dbReference type="SAM" id="Phobius"/>
    </source>
</evidence>
<feature type="transmembrane region" description="Helical" evidence="7">
    <location>
        <begin position="181"/>
        <end position="203"/>
    </location>
</feature>
<evidence type="ECO:0000256" key="2">
    <source>
        <dbReference type="ARBA" id="ARBA00022692"/>
    </source>
</evidence>
<reference evidence="9 10" key="1">
    <citation type="journal article" date="2016" name="Front. Microbiol.">
        <title>Genome Sequence of Type Strains of Genus Stenotrophomonas.</title>
        <authorList>
            <person name="Patil P.P."/>
            <person name="Midha S."/>
            <person name="Kumar S."/>
            <person name="Patil P.B."/>
        </authorList>
    </citation>
    <scope>NUCLEOTIDE SEQUENCE [LARGE SCALE GENOMIC DNA]</scope>
    <source>
        <strain evidence="9 10">LMG 978</strain>
    </source>
</reference>
<feature type="domain" description="Fatty acid hydroxylase" evidence="8">
    <location>
        <begin position="133"/>
        <end position="264"/>
    </location>
</feature>
<gene>
    <name evidence="9" type="ORF">ARC23_03720</name>
</gene>
<evidence type="ECO:0000313" key="10">
    <source>
        <dbReference type="Proteomes" id="UP000051757"/>
    </source>
</evidence>